<comment type="caution">
    <text evidence="3">The sequence shown here is derived from an EMBL/GenBank/DDBJ whole genome shotgun (WGS) entry which is preliminary data.</text>
</comment>
<feature type="chain" id="PRO_5020631656" evidence="2">
    <location>
        <begin position="20"/>
        <end position="139"/>
    </location>
</feature>
<keyword evidence="4" id="KW-1185">Reference proteome</keyword>
<gene>
    <name evidence="3" type="ORF">EIP91_011760</name>
</gene>
<feature type="compositionally biased region" description="Low complexity" evidence="1">
    <location>
        <begin position="107"/>
        <end position="132"/>
    </location>
</feature>
<feature type="signal peptide" evidence="2">
    <location>
        <begin position="1"/>
        <end position="19"/>
    </location>
</feature>
<evidence type="ECO:0000313" key="4">
    <source>
        <dbReference type="Proteomes" id="UP000292702"/>
    </source>
</evidence>
<proteinExistence type="predicted"/>
<organism evidence="3 4">
    <name type="scientific">Steccherinum ochraceum</name>
    <dbReference type="NCBI Taxonomy" id="92696"/>
    <lineage>
        <taxon>Eukaryota</taxon>
        <taxon>Fungi</taxon>
        <taxon>Dikarya</taxon>
        <taxon>Basidiomycota</taxon>
        <taxon>Agaricomycotina</taxon>
        <taxon>Agaricomycetes</taxon>
        <taxon>Polyporales</taxon>
        <taxon>Steccherinaceae</taxon>
        <taxon>Steccherinum</taxon>
    </lineage>
</organism>
<protein>
    <submittedName>
        <fullName evidence="3">Uncharacterized protein</fullName>
    </submittedName>
</protein>
<reference evidence="3 4" key="1">
    <citation type="submission" date="2018-11" db="EMBL/GenBank/DDBJ databases">
        <title>Genome assembly of Steccherinum ochraceum LE-BIN_3174, the white-rot fungus of the Steccherinaceae family (The Residual Polyporoid clade, Polyporales, Basidiomycota).</title>
        <authorList>
            <person name="Fedorova T.V."/>
            <person name="Glazunova O.A."/>
            <person name="Landesman E.O."/>
            <person name="Moiseenko K.V."/>
            <person name="Psurtseva N.V."/>
            <person name="Savinova O.S."/>
            <person name="Shakhova N.V."/>
            <person name="Tyazhelova T.V."/>
            <person name="Vasina D.V."/>
        </authorList>
    </citation>
    <scope>NUCLEOTIDE SEQUENCE [LARGE SCALE GENOMIC DNA]</scope>
    <source>
        <strain evidence="3 4">LE-BIN_3174</strain>
    </source>
</reference>
<name>A0A4R0RRA2_9APHY</name>
<sequence>MVSMRFAFIFSGLLAVAASSTVPRRVYEARRSDDNDLVLRDVLETTTERQLATLIARAIGITTIPLVRREDPPESNGGGSIEGQSTGSSNPSTSEPQNPPATGHPSGVAPPVGGEGVPPANFGPPAAAGRAGSRFIEHI</sequence>
<evidence type="ECO:0000256" key="1">
    <source>
        <dbReference type="SAM" id="MobiDB-lite"/>
    </source>
</evidence>
<dbReference type="Proteomes" id="UP000292702">
    <property type="component" value="Unassembled WGS sequence"/>
</dbReference>
<keyword evidence="2" id="KW-0732">Signal</keyword>
<accession>A0A4R0RRA2</accession>
<evidence type="ECO:0000313" key="3">
    <source>
        <dbReference type="EMBL" id="TCD67959.1"/>
    </source>
</evidence>
<dbReference type="EMBL" id="RWJN01000080">
    <property type="protein sequence ID" value="TCD67959.1"/>
    <property type="molecule type" value="Genomic_DNA"/>
</dbReference>
<feature type="compositionally biased region" description="Polar residues" evidence="1">
    <location>
        <begin position="82"/>
        <end position="96"/>
    </location>
</feature>
<feature type="region of interest" description="Disordered" evidence="1">
    <location>
        <begin position="65"/>
        <end position="139"/>
    </location>
</feature>
<evidence type="ECO:0000256" key="2">
    <source>
        <dbReference type="SAM" id="SignalP"/>
    </source>
</evidence>
<dbReference type="AlphaFoldDB" id="A0A4R0RRA2"/>